<proteinExistence type="predicted"/>
<evidence type="ECO:0000313" key="1">
    <source>
        <dbReference type="EMBL" id="PZE21188.1"/>
    </source>
</evidence>
<keyword evidence="2" id="KW-1185">Reference proteome</keyword>
<dbReference type="EMBL" id="NHRJ02000003">
    <property type="protein sequence ID" value="PZE21188.1"/>
    <property type="molecule type" value="Genomic_DNA"/>
</dbReference>
<accession>A0A2W1P225</accession>
<dbReference type="Proteomes" id="UP000214746">
    <property type="component" value="Unassembled WGS sequence"/>
</dbReference>
<sequence length="62" mass="7185">MCWPGQQRRAVVAHAGKHNAAKQNYRSWEPVTTVEIPIDLGYNDDIACMERMYICCMSIRQQ</sequence>
<comment type="caution">
    <text evidence="1">The sequence shown here is derived from an EMBL/GenBank/DDBJ whole genome shotgun (WGS) entry which is preliminary data.</text>
</comment>
<gene>
    <name evidence="1" type="ORF">CBW46_007385</name>
</gene>
<dbReference type="AlphaFoldDB" id="A0A2W1P225"/>
<organism evidence="1 2">
    <name type="scientific">Paenibacillus xerothermodurans</name>
    <dbReference type="NCBI Taxonomy" id="1977292"/>
    <lineage>
        <taxon>Bacteria</taxon>
        <taxon>Bacillati</taxon>
        <taxon>Bacillota</taxon>
        <taxon>Bacilli</taxon>
        <taxon>Bacillales</taxon>
        <taxon>Paenibacillaceae</taxon>
        <taxon>Paenibacillus</taxon>
    </lineage>
</organism>
<name>A0A2W1P225_PAEXE</name>
<evidence type="ECO:0000313" key="2">
    <source>
        <dbReference type="Proteomes" id="UP000214746"/>
    </source>
</evidence>
<protein>
    <submittedName>
        <fullName evidence="1">Uncharacterized protein</fullName>
    </submittedName>
</protein>
<reference evidence="1" key="1">
    <citation type="submission" date="2018-06" db="EMBL/GenBank/DDBJ databases">
        <title>Paenibacillus xerothermodurans sp. nov. an extremely dry heat resistant spore forming bacterium isolated from the soil of Cape Canaveral, Florida.</title>
        <authorList>
            <person name="Seuylemezian A."/>
            <person name="Kaur N."/>
            <person name="Patil P."/>
            <person name="Patil P."/>
            <person name="Mayilraj S."/>
            <person name="Vaishampayan P."/>
        </authorList>
    </citation>
    <scope>NUCLEOTIDE SEQUENCE [LARGE SCALE GENOMIC DNA]</scope>
    <source>
        <strain evidence="1">ATCC 27380</strain>
    </source>
</reference>